<dbReference type="Pfam" id="PF01494">
    <property type="entry name" value="FAD_binding_3"/>
    <property type="match status" value="1"/>
</dbReference>
<evidence type="ECO:0000313" key="4">
    <source>
        <dbReference type="Proteomes" id="UP000231259"/>
    </source>
</evidence>
<dbReference type="GO" id="GO:0010181">
    <property type="term" value="F:FMN binding"/>
    <property type="evidence" value="ECO:0007669"/>
    <property type="project" value="InterPro"/>
</dbReference>
<protein>
    <submittedName>
        <fullName evidence="3">Salicylyl-CoA 5-hydroxylase</fullName>
    </submittedName>
</protein>
<keyword evidence="4" id="KW-1185">Reference proteome</keyword>
<dbReference type="SUPFAM" id="SSF51905">
    <property type="entry name" value="FAD/NAD(P)-binding domain"/>
    <property type="match status" value="1"/>
</dbReference>
<dbReference type="NCBIfam" id="NF006101">
    <property type="entry name" value="PRK08255.1"/>
    <property type="match status" value="1"/>
</dbReference>
<dbReference type="Proteomes" id="UP000231259">
    <property type="component" value="Unassembled WGS sequence"/>
</dbReference>
<dbReference type="CDD" id="cd02932">
    <property type="entry name" value="OYE_YqiM_FMN"/>
    <property type="match status" value="1"/>
</dbReference>
<reference evidence="3 4" key="1">
    <citation type="submission" date="2013-09" db="EMBL/GenBank/DDBJ databases">
        <title>Genome sequencing of Phaeobacter antarcticus sp. nov. SM1211.</title>
        <authorList>
            <person name="Zhang X.-Y."/>
            <person name="Liu C."/>
            <person name="Chen X.-L."/>
            <person name="Xie B.-B."/>
            <person name="Qin Q.-L."/>
            <person name="Rong J.-C."/>
            <person name="Zhang Y.-Z."/>
        </authorList>
    </citation>
    <scope>NUCLEOTIDE SEQUENCE [LARGE SCALE GENOMIC DNA]</scope>
    <source>
        <strain evidence="3 4">SM1211</strain>
    </source>
</reference>
<dbReference type="GO" id="GO:0050661">
    <property type="term" value="F:NADP binding"/>
    <property type="evidence" value="ECO:0007669"/>
    <property type="project" value="InterPro"/>
</dbReference>
<organism evidence="3 4">
    <name type="scientific">Puniceibacterium antarcticum</name>
    <dbReference type="NCBI Taxonomy" id="1206336"/>
    <lineage>
        <taxon>Bacteria</taxon>
        <taxon>Pseudomonadati</taxon>
        <taxon>Pseudomonadota</taxon>
        <taxon>Alphaproteobacteria</taxon>
        <taxon>Rhodobacterales</taxon>
        <taxon>Paracoccaceae</taxon>
        <taxon>Puniceibacterium</taxon>
    </lineage>
</organism>
<gene>
    <name evidence="3" type="ORF">P775_13110</name>
</gene>
<dbReference type="Gene3D" id="3.20.20.70">
    <property type="entry name" value="Aldolase class I"/>
    <property type="match status" value="1"/>
</dbReference>
<proteinExistence type="predicted"/>
<dbReference type="EMBL" id="AWWI01000089">
    <property type="protein sequence ID" value="PIL19741.1"/>
    <property type="molecule type" value="Genomic_DNA"/>
</dbReference>
<dbReference type="Pfam" id="PF00724">
    <property type="entry name" value="Oxidored_FMN"/>
    <property type="match status" value="1"/>
</dbReference>
<dbReference type="GO" id="GO:0071949">
    <property type="term" value="F:FAD binding"/>
    <property type="evidence" value="ECO:0007669"/>
    <property type="project" value="InterPro"/>
</dbReference>
<dbReference type="PANTHER" id="PTHR43303">
    <property type="entry name" value="NADPH DEHYDROGENASE C23G7.10C-RELATED"/>
    <property type="match status" value="1"/>
</dbReference>
<dbReference type="GO" id="GO:0003959">
    <property type="term" value="F:NADPH dehydrogenase activity"/>
    <property type="evidence" value="ECO:0007669"/>
    <property type="project" value="InterPro"/>
</dbReference>
<dbReference type="SUPFAM" id="SSF51395">
    <property type="entry name" value="FMN-linked oxidoreductases"/>
    <property type="match status" value="1"/>
</dbReference>
<dbReference type="InterPro" id="IPR036188">
    <property type="entry name" value="FAD/NAD-bd_sf"/>
</dbReference>
<dbReference type="InterPro" id="IPR013785">
    <property type="entry name" value="Aldolase_TIM"/>
</dbReference>
<feature type="domain" description="NADH:flavin oxidoreductase/NADH oxidase N-terminal" evidence="1">
    <location>
        <begin position="406"/>
        <end position="738"/>
    </location>
</feature>
<accession>A0A2G8REC3</accession>
<dbReference type="AlphaFoldDB" id="A0A2G8REC3"/>
<evidence type="ECO:0000259" key="2">
    <source>
        <dbReference type="Pfam" id="PF01494"/>
    </source>
</evidence>
<dbReference type="InterPro" id="IPR002938">
    <property type="entry name" value="FAD-bd"/>
</dbReference>
<dbReference type="InterPro" id="IPR044152">
    <property type="entry name" value="YqjM-like"/>
</dbReference>
<dbReference type="Gene3D" id="3.50.50.60">
    <property type="entry name" value="FAD/NAD(P)-binding domain"/>
    <property type="match status" value="1"/>
</dbReference>
<dbReference type="PANTHER" id="PTHR43303:SF3">
    <property type="entry name" value="BLR3436 PROTEIN"/>
    <property type="match status" value="1"/>
</dbReference>
<evidence type="ECO:0000313" key="3">
    <source>
        <dbReference type="EMBL" id="PIL19741.1"/>
    </source>
</evidence>
<name>A0A2G8REC3_9RHOB</name>
<feature type="domain" description="FAD-binding" evidence="2">
    <location>
        <begin position="13"/>
        <end position="338"/>
    </location>
</feature>
<dbReference type="Gene3D" id="3.30.9.20">
    <property type="match status" value="1"/>
</dbReference>
<dbReference type="InterPro" id="IPR001155">
    <property type="entry name" value="OxRdtase_FMN_N"/>
</dbReference>
<sequence>MAFALQAEEETMKAAILGGGPAGLYFAISMKLRDPSHEVSVFERNKPDDTFGWGVVLSDETMSNFEDNDPVSEKMIRDNFAYWDDVKTVRGTESMTSSGHGFCGIGRKKLLMLLQNRARELGVILEFQADVSAERIEELRATFDVVVASDGLNSKTRTLYAEKFEPEIDMRLNHFVWLGTHQKFDDAFTFIFEETEHGWIWAHAYQFDADTATFIIECGPKVYKAFGFDTLNQEDSIALCEKIFARHLGGHALMTNANHIRGSAWIQFPRVTCENWYFDNVVLLGDASATAHYSIGSGSKLGMESAIMLAQELNCGKSLGDALQTYQDERKLQVLRVTSAARNSTEWFEEVERYLTLDLMQFTYSLLTRSQRISHENLRLRDPAWLASAEAWFQKRAGGTSSRSPMFAPFKLRNMELVNRIVVSPMAQYKAQDGMPTDWHFVHYAERAKGGAGLVFTEMLCVSKDGRITPGCPCIGVDQVPAWSRLVDFVHAETPAKICAQIGHAGRKGSTRLAWDGIDKPLPTGNWDLLSASAIALMEGNAEPKAMDRADMDTVMAQFVDAVKAAAAANFDMIEMHAAHGYLLASFISPVTNKRDDAYGGSLEHRMRFPLEVFHAMRAAWPAEKPMTVRISAHDWMADEGVIPEDAVDIAGMFKEAGADAINVSSGQTDKKEQPIYGRMFQVPFSDRVRNDIGAPTLVAGNIYEPDHVNSILMAGRADLVLLARPHLSDPYWTLHAAVELGDTEQAWPAPYEGGRRQANTLAERAKAVTT</sequence>
<evidence type="ECO:0000259" key="1">
    <source>
        <dbReference type="Pfam" id="PF00724"/>
    </source>
</evidence>
<comment type="caution">
    <text evidence="3">The sequence shown here is derived from an EMBL/GenBank/DDBJ whole genome shotgun (WGS) entry which is preliminary data.</text>
</comment>